<dbReference type="STRING" id="180498.A0A067JS00"/>
<evidence type="ECO:0000313" key="10">
    <source>
        <dbReference type="EMBL" id="KDP25618.1"/>
    </source>
</evidence>
<dbReference type="Proteomes" id="UP000027138">
    <property type="component" value="Unassembled WGS sequence"/>
</dbReference>
<dbReference type="GO" id="GO:0030599">
    <property type="term" value="F:pectinesterase activity"/>
    <property type="evidence" value="ECO:0007669"/>
    <property type="project" value="UniProtKB-EC"/>
</dbReference>
<organism evidence="10 11">
    <name type="scientific">Jatropha curcas</name>
    <name type="common">Barbados nut</name>
    <dbReference type="NCBI Taxonomy" id="180498"/>
    <lineage>
        <taxon>Eukaryota</taxon>
        <taxon>Viridiplantae</taxon>
        <taxon>Streptophyta</taxon>
        <taxon>Embryophyta</taxon>
        <taxon>Tracheophyta</taxon>
        <taxon>Spermatophyta</taxon>
        <taxon>Magnoliopsida</taxon>
        <taxon>eudicotyledons</taxon>
        <taxon>Gunneridae</taxon>
        <taxon>Pentapetalae</taxon>
        <taxon>rosids</taxon>
        <taxon>fabids</taxon>
        <taxon>Malpighiales</taxon>
        <taxon>Euphorbiaceae</taxon>
        <taxon>Crotonoideae</taxon>
        <taxon>Jatropheae</taxon>
        <taxon>Jatropha</taxon>
    </lineage>
</organism>
<evidence type="ECO:0000256" key="1">
    <source>
        <dbReference type="ARBA" id="ARBA00006027"/>
    </source>
</evidence>
<feature type="transmembrane region" description="Helical" evidence="8">
    <location>
        <begin position="6"/>
        <end position="27"/>
    </location>
</feature>
<protein>
    <recommendedName>
        <fullName evidence="3">pectinesterase</fullName>
        <ecNumber evidence="3">3.1.1.11</ecNumber>
    </recommendedName>
</protein>
<evidence type="ECO:0000256" key="5">
    <source>
        <dbReference type="ARBA" id="ARBA00023157"/>
    </source>
</evidence>
<gene>
    <name evidence="10" type="ORF">JCGZ_20774</name>
</gene>
<evidence type="ECO:0000313" key="11">
    <source>
        <dbReference type="Proteomes" id="UP000027138"/>
    </source>
</evidence>
<dbReference type="EMBL" id="KK914993">
    <property type="protein sequence ID" value="KDP25618.1"/>
    <property type="molecule type" value="Genomic_DNA"/>
</dbReference>
<dbReference type="PANTHER" id="PTHR31080:SF216">
    <property type="entry name" value="PECTINESTERASE INHIBITOR DOMAIN-CONTAINING PROTEIN"/>
    <property type="match status" value="1"/>
</dbReference>
<evidence type="ECO:0000256" key="4">
    <source>
        <dbReference type="ARBA" id="ARBA00022729"/>
    </source>
</evidence>
<evidence type="ECO:0000256" key="6">
    <source>
        <dbReference type="ARBA" id="ARBA00023180"/>
    </source>
</evidence>
<comment type="similarity">
    <text evidence="7">Belongs to the PMEI family.</text>
</comment>
<dbReference type="InterPro" id="IPR051955">
    <property type="entry name" value="PME_Inhibitor"/>
</dbReference>
<dbReference type="AlphaFoldDB" id="A0A067JS00"/>
<dbReference type="CDD" id="cd15798">
    <property type="entry name" value="PMEI-like_3"/>
    <property type="match status" value="1"/>
</dbReference>
<dbReference type="SUPFAM" id="SSF101148">
    <property type="entry name" value="Plant invertase/pectin methylesterase inhibitor"/>
    <property type="match status" value="1"/>
</dbReference>
<evidence type="ECO:0000256" key="8">
    <source>
        <dbReference type="SAM" id="Phobius"/>
    </source>
</evidence>
<dbReference type="FunFam" id="1.20.140.40:FF:000010">
    <property type="entry name" value="Pectinesterase"/>
    <property type="match status" value="1"/>
</dbReference>
<dbReference type="InterPro" id="IPR035513">
    <property type="entry name" value="Invertase/methylesterase_inhib"/>
</dbReference>
<keyword evidence="8" id="KW-1133">Transmembrane helix</keyword>
<name>A0A067JS00_JATCU</name>
<feature type="domain" description="Pectinesterase inhibitor" evidence="9">
    <location>
        <begin position="32"/>
        <end position="190"/>
    </location>
</feature>
<dbReference type="KEGG" id="jcu:105645977"/>
<keyword evidence="6" id="KW-0325">Glycoprotein</keyword>
<reference evidence="10 11" key="1">
    <citation type="journal article" date="2014" name="PLoS ONE">
        <title>Global Analysis of Gene Expression Profiles in Physic Nut (Jatropha curcas L.) Seedlings Exposed to Salt Stress.</title>
        <authorList>
            <person name="Zhang L."/>
            <person name="Zhang C."/>
            <person name="Wu P."/>
            <person name="Chen Y."/>
            <person name="Li M."/>
            <person name="Jiang H."/>
            <person name="Wu G."/>
        </authorList>
    </citation>
    <scope>NUCLEOTIDE SEQUENCE [LARGE SCALE GENOMIC DNA]</scope>
    <source>
        <strain evidence="11">cv. GZQX0401</strain>
        <tissue evidence="10">Young leaves</tissue>
    </source>
</reference>
<dbReference type="Pfam" id="PF04043">
    <property type="entry name" value="PMEI"/>
    <property type="match status" value="1"/>
</dbReference>
<evidence type="ECO:0000256" key="7">
    <source>
        <dbReference type="ARBA" id="ARBA00038471"/>
    </source>
</evidence>
<dbReference type="NCBIfam" id="TIGR01614">
    <property type="entry name" value="PME_inhib"/>
    <property type="match status" value="1"/>
</dbReference>
<accession>A0A067JS00</accession>
<dbReference type="InterPro" id="IPR006501">
    <property type="entry name" value="Pectinesterase_inhib_dom"/>
</dbReference>
<keyword evidence="5" id="KW-1015">Disulfide bond</keyword>
<dbReference type="PANTHER" id="PTHR31080">
    <property type="entry name" value="PECTINESTERASE INHIBITOR-LIKE"/>
    <property type="match status" value="1"/>
</dbReference>
<dbReference type="Gene3D" id="1.20.140.40">
    <property type="entry name" value="Invertase/pectin methylesterase inhibitor family protein"/>
    <property type="match status" value="1"/>
</dbReference>
<comment type="similarity">
    <text evidence="2">In the C-terminal section; belongs to the pectinesterase family.</text>
</comment>
<evidence type="ECO:0000256" key="2">
    <source>
        <dbReference type="ARBA" id="ARBA00007786"/>
    </source>
</evidence>
<keyword evidence="11" id="KW-1185">Reference proteome</keyword>
<sequence length="205" mass="22213">MEGPTLRVAIIIILPVFILFFSIQINFSSADTNTQYVQASCSNTTYPELCYSSLSCYARKIQRNPKTLAYVALNVTLTATKSASEFIKTLYNNKLHGLKPKEAAAMADCVELADEAVDELERSIGKMGRARGSNSDPVINDIQTWVSAALTDDNTCMDGFSGDVLDGEVKSIVLKNMTQVAQLTSVALALVNRFASSKGNSVLVL</sequence>
<dbReference type="SMART" id="SM00856">
    <property type="entry name" value="PMEI"/>
    <property type="match status" value="1"/>
</dbReference>
<dbReference type="EC" id="3.1.1.11" evidence="3"/>
<keyword evidence="4" id="KW-0732">Signal</keyword>
<keyword evidence="8" id="KW-0812">Transmembrane</keyword>
<dbReference type="OrthoDB" id="1430376at2759"/>
<evidence type="ECO:0000259" key="9">
    <source>
        <dbReference type="SMART" id="SM00856"/>
    </source>
</evidence>
<comment type="similarity">
    <text evidence="1">In the N-terminal section; belongs to the PMEI family.</text>
</comment>
<dbReference type="GO" id="GO:0004857">
    <property type="term" value="F:enzyme inhibitor activity"/>
    <property type="evidence" value="ECO:0007669"/>
    <property type="project" value="InterPro"/>
</dbReference>
<evidence type="ECO:0000256" key="3">
    <source>
        <dbReference type="ARBA" id="ARBA00013229"/>
    </source>
</evidence>
<keyword evidence="8" id="KW-0472">Membrane</keyword>
<proteinExistence type="inferred from homology"/>